<organism evidence="1 2">
    <name type="scientific">Faecalibacter rhinopitheci</name>
    <dbReference type="NCBI Taxonomy" id="2779678"/>
    <lineage>
        <taxon>Bacteria</taxon>
        <taxon>Pseudomonadati</taxon>
        <taxon>Bacteroidota</taxon>
        <taxon>Flavobacteriia</taxon>
        <taxon>Flavobacteriales</taxon>
        <taxon>Weeksellaceae</taxon>
        <taxon>Faecalibacter</taxon>
    </lineage>
</organism>
<dbReference type="RefSeq" id="WP_194184001.1">
    <property type="nucleotide sequence ID" value="NZ_JADGIK010000021.1"/>
</dbReference>
<reference evidence="1" key="1">
    <citation type="submission" date="2020-10" db="EMBL/GenBank/DDBJ databases">
        <authorList>
            <person name="Lu T."/>
            <person name="Wang Q."/>
            <person name="Han X."/>
        </authorList>
    </citation>
    <scope>NUCLEOTIDE SEQUENCE</scope>
    <source>
        <strain evidence="1">WQ 117</strain>
    </source>
</reference>
<accession>A0A8J7FPN6</accession>
<dbReference type="Proteomes" id="UP000608754">
    <property type="component" value="Unassembled WGS sequence"/>
</dbReference>
<protein>
    <submittedName>
        <fullName evidence="1">Uncharacterized protein</fullName>
    </submittedName>
</protein>
<evidence type="ECO:0000313" key="1">
    <source>
        <dbReference type="EMBL" id="MBF0598417.1"/>
    </source>
</evidence>
<gene>
    <name evidence="1" type="ORF">IM532_13355</name>
</gene>
<comment type="caution">
    <text evidence="1">The sequence shown here is derived from an EMBL/GenBank/DDBJ whole genome shotgun (WGS) entry which is preliminary data.</text>
</comment>
<name>A0A8J7FPN6_9FLAO</name>
<dbReference type="EMBL" id="JADGIK010000021">
    <property type="protein sequence ID" value="MBF0598417.1"/>
    <property type="molecule type" value="Genomic_DNA"/>
</dbReference>
<dbReference type="AlphaFoldDB" id="A0A8J7FPN6"/>
<sequence length="76" mass="8763">MNLGFICLTAFSSFLIISNEKSPVKIIHKSDNSWVEIYSMDRTVCICTESPEYCDEFCKESFIVQKIGIFNKKTKL</sequence>
<proteinExistence type="predicted"/>
<keyword evidence="2" id="KW-1185">Reference proteome</keyword>
<evidence type="ECO:0000313" key="2">
    <source>
        <dbReference type="Proteomes" id="UP000608754"/>
    </source>
</evidence>